<evidence type="ECO:0008006" key="4">
    <source>
        <dbReference type="Google" id="ProtNLM"/>
    </source>
</evidence>
<evidence type="ECO:0000313" key="3">
    <source>
        <dbReference type="Proteomes" id="UP001057877"/>
    </source>
</evidence>
<protein>
    <recommendedName>
        <fullName evidence="4">DUF3298 domain-containing protein</fullName>
    </recommendedName>
</protein>
<sequence length="234" mass="26887">MMRIRRLFLVTLAIVLLSGCAQNPFAGQTTIDWIDFVKLNGKMYTGFRENVLRNPDDVMVEAIIGEVKFNVVKVSNKNYRTKNGDASYLTKGDKLYRVKGFKEKHLIAAEDDKSIGGYRLYAGESYETNLGLHYGELDMKKVDQVELYRQNSLKPNKTLTGSEMDRFIQLLGSGTDQARYTPELNEGYPITYTMVFYTEGPLGYAFYLFDDGTHVYLEHDQTRLFDQAIRTFLE</sequence>
<gene>
    <name evidence="2" type="ORF">L1F29_13995</name>
</gene>
<proteinExistence type="predicted"/>
<dbReference type="PROSITE" id="PS51257">
    <property type="entry name" value="PROKAR_LIPOPROTEIN"/>
    <property type="match status" value="1"/>
</dbReference>
<organism evidence="2 3">
    <name type="scientific">Paenibacillus spongiae</name>
    <dbReference type="NCBI Taxonomy" id="2909671"/>
    <lineage>
        <taxon>Bacteria</taxon>
        <taxon>Bacillati</taxon>
        <taxon>Bacillota</taxon>
        <taxon>Bacilli</taxon>
        <taxon>Bacillales</taxon>
        <taxon>Paenibacillaceae</taxon>
        <taxon>Paenibacillus</taxon>
    </lineage>
</organism>
<name>A0ABY5SGH3_9BACL</name>
<evidence type="ECO:0000313" key="2">
    <source>
        <dbReference type="EMBL" id="UVI32869.1"/>
    </source>
</evidence>
<feature type="signal peptide" evidence="1">
    <location>
        <begin position="1"/>
        <end position="26"/>
    </location>
</feature>
<keyword evidence="1" id="KW-0732">Signal</keyword>
<dbReference type="EMBL" id="CP091430">
    <property type="protein sequence ID" value="UVI32869.1"/>
    <property type="molecule type" value="Genomic_DNA"/>
</dbReference>
<evidence type="ECO:0000256" key="1">
    <source>
        <dbReference type="SAM" id="SignalP"/>
    </source>
</evidence>
<reference evidence="2" key="1">
    <citation type="submission" date="2022-01" db="EMBL/GenBank/DDBJ databases">
        <title>Paenibacillus spongiae sp. nov., isolated from marine sponge.</title>
        <authorList>
            <person name="Li Z."/>
            <person name="Zhang M."/>
        </authorList>
    </citation>
    <scope>NUCLEOTIDE SEQUENCE</scope>
    <source>
        <strain evidence="2">PHS-Z3</strain>
    </source>
</reference>
<accession>A0ABY5SGH3</accession>
<dbReference type="RefSeq" id="WP_258388920.1">
    <property type="nucleotide sequence ID" value="NZ_CP091430.1"/>
</dbReference>
<dbReference type="Proteomes" id="UP001057877">
    <property type="component" value="Chromosome"/>
</dbReference>
<feature type="chain" id="PRO_5046997793" description="DUF3298 domain-containing protein" evidence="1">
    <location>
        <begin position="27"/>
        <end position="234"/>
    </location>
</feature>
<keyword evidence="3" id="KW-1185">Reference proteome</keyword>